<proteinExistence type="predicted"/>
<dbReference type="EMBL" id="JACCBF010000001">
    <property type="protein sequence ID" value="NYD31450.1"/>
    <property type="molecule type" value="Genomic_DNA"/>
</dbReference>
<dbReference type="GO" id="GO:0006935">
    <property type="term" value="P:chemotaxis"/>
    <property type="evidence" value="ECO:0007669"/>
    <property type="project" value="UniProtKB-KW"/>
</dbReference>
<gene>
    <name evidence="3" type="ORF">BJ958_002996</name>
</gene>
<accession>A0A852RRG2</accession>
<dbReference type="InterPro" id="IPR028051">
    <property type="entry name" value="CheX-like_dom"/>
</dbReference>
<dbReference type="SUPFAM" id="SSF103039">
    <property type="entry name" value="CheC-like"/>
    <property type="match status" value="1"/>
</dbReference>
<dbReference type="RefSeq" id="WP_179727680.1">
    <property type="nucleotide sequence ID" value="NZ_BAABEF010000001.1"/>
</dbReference>
<sequence length="163" mass="16906">MSALDVGTVEVPESEDVLAVTEDVWMALLGDDGTLLPRAVPPGSPFDATAWSAATTISGGWQGVVTVELDEVLARRLTTRMLALPADEEASDSDVADAVGELVNMVGGNVKSLMPGPSVLSLPAVAAGRAAFSSDSTLACRLDLVWQDAPVRVSVHVPQEGPR</sequence>
<protein>
    <submittedName>
        <fullName evidence="3">Chemotaxis protein CheX</fullName>
    </submittedName>
</protein>
<keyword evidence="4" id="KW-1185">Reference proteome</keyword>
<name>A0A852RRG2_9ACTN</name>
<evidence type="ECO:0000313" key="3">
    <source>
        <dbReference type="EMBL" id="NYD31450.1"/>
    </source>
</evidence>
<evidence type="ECO:0000313" key="4">
    <source>
        <dbReference type="Proteomes" id="UP000582231"/>
    </source>
</evidence>
<dbReference type="InterPro" id="IPR028976">
    <property type="entry name" value="CheC-like_sf"/>
</dbReference>
<dbReference type="Gene3D" id="3.40.1550.10">
    <property type="entry name" value="CheC-like"/>
    <property type="match status" value="1"/>
</dbReference>
<evidence type="ECO:0000256" key="1">
    <source>
        <dbReference type="ARBA" id="ARBA00022500"/>
    </source>
</evidence>
<dbReference type="Proteomes" id="UP000582231">
    <property type="component" value="Unassembled WGS sequence"/>
</dbReference>
<comment type="caution">
    <text evidence="3">The sequence shown here is derived from an EMBL/GenBank/DDBJ whole genome shotgun (WGS) entry which is preliminary data.</text>
</comment>
<dbReference type="Pfam" id="PF13690">
    <property type="entry name" value="CheX"/>
    <property type="match status" value="1"/>
</dbReference>
<keyword evidence="1" id="KW-0145">Chemotaxis</keyword>
<evidence type="ECO:0000259" key="2">
    <source>
        <dbReference type="Pfam" id="PF13690"/>
    </source>
</evidence>
<dbReference type="AlphaFoldDB" id="A0A852RRG2"/>
<reference evidence="3 4" key="1">
    <citation type="submission" date="2020-07" db="EMBL/GenBank/DDBJ databases">
        <title>Sequencing the genomes of 1000 actinobacteria strains.</title>
        <authorList>
            <person name="Klenk H.-P."/>
        </authorList>
    </citation>
    <scope>NUCLEOTIDE SEQUENCE [LARGE SCALE GENOMIC DNA]</scope>
    <source>
        <strain evidence="3 4">DSM 19082</strain>
    </source>
</reference>
<feature type="domain" description="Chemotaxis phosphatase CheX-like" evidence="2">
    <location>
        <begin position="52"/>
        <end position="130"/>
    </location>
</feature>
<organism evidence="3 4">
    <name type="scientific">Nocardioides kongjuensis</name>
    <dbReference type="NCBI Taxonomy" id="349522"/>
    <lineage>
        <taxon>Bacteria</taxon>
        <taxon>Bacillati</taxon>
        <taxon>Actinomycetota</taxon>
        <taxon>Actinomycetes</taxon>
        <taxon>Propionibacteriales</taxon>
        <taxon>Nocardioidaceae</taxon>
        <taxon>Nocardioides</taxon>
    </lineage>
</organism>